<dbReference type="EMBL" id="JAVXUO010001736">
    <property type="protein sequence ID" value="KAK2979587.1"/>
    <property type="molecule type" value="Genomic_DNA"/>
</dbReference>
<dbReference type="PANTHER" id="PTHR31589">
    <property type="entry name" value="PROTEIN, PUTATIVE (DUF239)-RELATED-RELATED"/>
    <property type="match status" value="1"/>
</dbReference>
<gene>
    <name evidence="3" type="ORF">RJ640_020079</name>
</gene>
<dbReference type="AlphaFoldDB" id="A0AA88R208"/>
<comment type="caution">
    <text evidence="3">The sequence shown here is derived from an EMBL/GenBank/DDBJ whole genome shotgun (WGS) entry which is preliminary data.</text>
</comment>
<dbReference type="Pfam" id="PF14365">
    <property type="entry name" value="Neprosin_AP"/>
    <property type="match status" value="1"/>
</dbReference>
<sequence length="224" mass="25588">MPHVGVILIALGFTFSGAEVDKFTKEDKNLKKLQSSTVTTVKSVHGETYDCVDIYKQPAFDHPALAAHKVQVRGSRLQPHFQLSHLQFDNYQVMPVADSQHVIWKVRPSKKFEDMLARLPQGIGDSRFNYEDIWMSKKACLPGTVPIRRMTKEQQEKAGNSSRKLHVRVDHSKAWNHGVEEYMQTQEENFMELVPTLAYGIPKLIDLMSSAQLQYQYSRDAVAI</sequence>
<keyword evidence="1" id="KW-0732">Signal</keyword>
<reference evidence="3" key="1">
    <citation type="submission" date="2022-12" db="EMBL/GenBank/DDBJ databases">
        <title>Draft genome assemblies for two species of Escallonia (Escalloniales).</title>
        <authorList>
            <person name="Chanderbali A."/>
            <person name="Dervinis C."/>
            <person name="Anghel I."/>
            <person name="Soltis D."/>
            <person name="Soltis P."/>
            <person name="Zapata F."/>
        </authorList>
    </citation>
    <scope>NUCLEOTIDE SEQUENCE</scope>
    <source>
        <strain evidence="3">UCBG92.1500</strain>
        <tissue evidence="3">Leaf</tissue>
    </source>
</reference>
<feature type="signal peptide" evidence="1">
    <location>
        <begin position="1"/>
        <end position="18"/>
    </location>
</feature>
<evidence type="ECO:0000313" key="4">
    <source>
        <dbReference type="Proteomes" id="UP001187471"/>
    </source>
</evidence>
<dbReference type="InterPro" id="IPR053168">
    <property type="entry name" value="Glutamic_endopeptidase"/>
</dbReference>
<name>A0AA88R208_9ASTE</name>
<proteinExistence type="predicted"/>
<dbReference type="Proteomes" id="UP001187471">
    <property type="component" value="Unassembled WGS sequence"/>
</dbReference>
<dbReference type="PANTHER" id="PTHR31589:SF56">
    <property type="entry name" value="NEPROSIN DOMAIN-CONTAINING PROTEIN"/>
    <property type="match status" value="1"/>
</dbReference>
<feature type="chain" id="PRO_5041637606" description="Neprosin activation peptide domain-containing protein" evidence="1">
    <location>
        <begin position="19"/>
        <end position="224"/>
    </location>
</feature>
<dbReference type="InterPro" id="IPR025521">
    <property type="entry name" value="Neprosin_propep"/>
</dbReference>
<evidence type="ECO:0000313" key="3">
    <source>
        <dbReference type="EMBL" id="KAK2979587.1"/>
    </source>
</evidence>
<evidence type="ECO:0000256" key="1">
    <source>
        <dbReference type="SAM" id="SignalP"/>
    </source>
</evidence>
<protein>
    <recommendedName>
        <fullName evidence="2">Neprosin activation peptide domain-containing protein</fullName>
    </recommendedName>
</protein>
<accession>A0AA88R208</accession>
<feature type="domain" description="Neprosin activation peptide" evidence="2">
    <location>
        <begin position="40"/>
        <end position="159"/>
    </location>
</feature>
<evidence type="ECO:0000259" key="2">
    <source>
        <dbReference type="Pfam" id="PF14365"/>
    </source>
</evidence>
<organism evidence="3 4">
    <name type="scientific">Escallonia rubra</name>
    <dbReference type="NCBI Taxonomy" id="112253"/>
    <lineage>
        <taxon>Eukaryota</taxon>
        <taxon>Viridiplantae</taxon>
        <taxon>Streptophyta</taxon>
        <taxon>Embryophyta</taxon>
        <taxon>Tracheophyta</taxon>
        <taxon>Spermatophyta</taxon>
        <taxon>Magnoliopsida</taxon>
        <taxon>eudicotyledons</taxon>
        <taxon>Gunneridae</taxon>
        <taxon>Pentapetalae</taxon>
        <taxon>asterids</taxon>
        <taxon>campanulids</taxon>
        <taxon>Escalloniales</taxon>
        <taxon>Escalloniaceae</taxon>
        <taxon>Escallonia</taxon>
    </lineage>
</organism>
<keyword evidence="4" id="KW-1185">Reference proteome</keyword>